<dbReference type="AlphaFoldDB" id="E3BK48"/>
<protein>
    <recommendedName>
        <fullName evidence="3">Tetratricopeptide repeat protein</fullName>
    </recommendedName>
</protein>
<dbReference type="EMBL" id="AEIU01000074">
    <property type="protein sequence ID" value="EFP96433.1"/>
    <property type="molecule type" value="Genomic_DNA"/>
</dbReference>
<accession>E3BK48</accession>
<dbReference type="RefSeq" id="WP_009601403.1">
    <property type="nucleotide sequence ID" value="NZ_AEIU01000074.1"/>
</dbReference>
<gene>
    <name evidence="1" type="ORF">VIBC2010_04624</name>
</gene>
<evidence type="ECO:0000313" key="1">
    <source>
        <dbReference type="EMBL" id="EFP96433.1"/>
    </source>
</evidence>
<dbReference type="Proteomes" id="UP000002943">
    <property type="component" value="Unassembled WGS sequence"/>
</dbReference>
<name>E3BK48_9VIBR</name>
<evidence type="ECO:0008006" key="3">
    <source>
        <dbReference type="Google" id="ProtNLM"/>
    </source>
</evidence>
<evidence type="ECO:0000313" key="2">
    <source>
        <dbReference type="Proteomes" id="UP000002943"/>
    </source>
</evidence>
<dbReference type="OrthoDB" id="5899368at2"/>
<sequence length="164" mass="19177">MDLQQCWTTYLKAEKLTEQGHWPEAHYLYDQVLNHLPTHLQEALLDDETKACQFSGLIRGLSDAAISQAEILNRMGQQRQAFELINQTYAQLQFLSIESFELVQATLFVIQSQCEDLLRYLGAFCSAQRSAKWMLEFEHVQRSHDFFTNLQQYHSYKDSSHLIN</sequence>
<reference evidence="1 2" key="1">
    <citation type="journal article" date="2012" name="Int. J. Syst. Evol. Microbiol.">
        <title>Vibrio caribbeanicus sp. nov., isolated from the marine sponge Scleritoderma cyanea.</title>
        <authorList>
            <person name="Hoffmann M."/>
            <person name="Monday S.R."/>
            <person name="Allard M.W."/>
            <person name="Strain E.A."/>
            <person name="Whittaker P."/>
            <person name="Naum M."/>
            <person name="McCarthy P.J."/>
            <person name="Lopez J.V."/>
            <person name="Fischer M."/>
            <person name="Brown E.W."/>
        </authorList>
    </citation>
    <scope>NUCLEOTIDE SEQUENCE [LARGE SCALE GENOMIC DNA]</scope>
    <source>
        <strain evidence="1 2">ATCC BAA-2122</strain>
    </source>
</reference>
<proteinExistence type="predicted"/>
<dbReference type="InterPro" id="IPR011990">
    <property type="entry name" value="TPR-like_helical_dom_sf"/>
</dbReference>
<dbReference type="STRING" id="796620.VIBC2010_04624"/>
<dbReference type="eggNOG" id="ENOG5031UYZ">
    <property type="taxonomic scope" value="Bacteria"/>
</dbReference>
<organism evidence="1 2">
    <name type="scientific">Vibrio caribbeanicus ATCC BAA-2122</name>
    <dbReference type="NCBI Taxonomy" id="796620"/>
    <lineage>
        <taxon>Bacteria</taxon>
        <taxon>Pseudomonadati</taxon>
        <taxon>Pseudomonadota</taxon>
        <taxon>Gammaproteobacteria</taxon>
        <taxon>Vibrionales</taxon>
        <taxon>Vibrionaceae</taxon>
        <taxon>Vibrio</taxon>
    </lineage>
</organism>
<comment type="caution">
    <text evidence="1">The sequence shown here is derived from an EMBL/GenBank/DDBJ whole genome shotgun (WGS) entry which is preliminary data.</text>
</comment>
<keyword evidence="2" id="KW-1185">Reference proteome</keyword>
<dbReference type="SUPFAM" id="SSF48452">
    <property type="entry name" value="TPR-like"/>
    <property type="match status" value="1"/>
</dbReference>